<feature type="signal peptide" evidence="6">
    <location>
        <begin position="1"/>
        <end position="18"/>
    </location>
</feature>
<organism evidence="7 8">
    <name type="scientific">Steinernema carpocapsae</name>
    <name type="common">Entomopathogenic nematode</name>
    <dbReference type="NCBI Taxonomy" id="34508"/>
    <lineage>
        <taxon>Eukaryota</taxon>
        <taxon>Metazoa</taxon>
        <taxon>Ecdysozoa</taxon>
        <taxon>Nematoda</taxon>
        <taxon>Chromadorea</taxon>
        <taxon>Rhabditida</taxon>
        <taxon>Tylenchina</taxon>
        <taxon>Panagrolaimomorpha</taxon>
        <taxon>Strongyloidoidea</taxon>
        <taxon>Steinernematidae</taxon>
        <taxon>Steinernema</taxon>
    </lineage>
</organism>
<proteinExistence type="inferred from homology"/>
<keyword evidence="6" id="KW-0732">Signal</keyword>
<dbReference type="PANTHER" id="PTHR48043">
    <property type="entry name" value="EG:EG0003.4 PROTEIN-RELATED"/>
    <property type="match status" value="1"/>
</dbReference>
<dbReference type="InterPro" id="IPR002213">
    <property type="entry name" value="UDP_glucos_trans"/>
</dbReference>
<dbReference type="InterPro" id="IPR050271">
    <property type="entry name" value="UDP-glycosyltransferase"/>
</dbReference>
<evidence type="ECO:0000256" key="3">
    <source>
        <dbReference type="ARBA" id="ARBA00022676"/>
    </source>
</evidence>
<dbReference type="SUPFAM" id="SSF53756">
    <property type="entry name" value="UDP-Glycosyltransferase/glycogen phosphorylase"/>
    <property type="match status" value="1"/>
</dbReference>
<comment type="catalytic activity">
    <reaction evidence="5">
        <text>glucuronate acceptor + UDP-alpha-D-glucuronate = acceptor beta-D-glucuronoside + UDP + H(+)</text>
        <dbReference type="Rhea" id="RHEA:21032"/>
        <dbReference type="ChEBI" id="CHEBI:15378"/>
        <dbReference type="ChEBI" id="CHEBI:58052"/>
        <dbReference type="ChEBI" id="CHEBI:58223"/>
        <dbReference type="ChEBI" id="CHEBI:132367"/>
        <dbReference type="ChEBI" id="CHEBI:132368"/>
        <dbReference type="EC" id="2.4.1.17"/>
    </reaction>
</comment>
<sequence length="413" mass="47169">MSSRIFTLLLFSICSAFSSRVLVTFAHDFDSHINSIKPFFLKLVERGHNVTVLDTSSNPKPRYFGPDVHVLPIYLPPKGPKPAHDSFWIVDTASHHLPPLFAATDRVLGDIIEEHKEKLDTVLNTTWDLIIMDEVFGLHQNAISYKLKKEKNVPYIVFSTTITWMSNYINNAMGRFSSSRIGMFVPLPKDSNNFWNPSNFMHRISQFIADFREYFGICYMLSFNGDLDNLKRIASDDFTFSKFTKQSAFHLNEQIDRLPFAVPEAADFKSIGAHCRTPNALSRKYLNFMNDLSSKGTIYVGFGSTIDITFAPEFLWKAFEDTFRNLSDYRIIFAYGGERKMDVGKNVMITKWAPQLEILYHNATMLFISHAGLKRPAKTSRDRSVISIFQKYGTGRSSAHRPNDQTLLACSTV</sequence>
<dbReference type="Gene3D" id="3.40.50.2000">
    <property type="entry name" value="Glycogen Phosphorylase B"/>
    <property type="match status" value="2"/>
</dbReference>
<dbReference type="Pfam" id="PF00201">
    <property type="entry name" value="UDPGT"/>
    <property type="match status" value="1"/>
</dbReference>
<dbReference type="STRING" id="34508.A0A4U5MQK3"/>
<dbReference type="Proteomes" id="UP000298663">
    <property type="component" value="Unassembled WGS sequence"/>
</dbReference>
<reference evidence="7 8" key="1">
    <citation type="journal article" date="2015" name="Genome Biol.">
        <title>Comparative genomics of Steinernema reveals deeply conserved gene regulatory networks.</title>
        <authorList>
            <person name="Dillman A.R."/>
            <person name="Macchietto M."/>
            <person name="Porter C.F."/>
            <person name="Rogers A."/>
            <person name="Williams B."/>
            <person name="Antoshechkin I."/>
            <person name="Lee M.M."/>
            <person name="Goodwin Z."/>
            <person name="Lu X."/>
            <person name="Lewis E.E."/>
            <person name="Goodrich-Blair H."/>
            <person name="Stock S.P."/>
            <person name="Adams B.J."/>
            <person name="Sternberg P.W."/>
            <person name="Mortazavi A."/>
        </authorList>
    </citation>
    <scope>NUCLEOTIDE SEQUENCE [LARGE SCALE GENOMIC DNA]</scope>
    <source>
        <strain evidence="7 8">ALL</strain>
    </source>
</reference>
<dbReference type="GO" id="GO:0015020">
    <property type="term" value="F:glucuronosyltransferase activity"/>
    <property type="evidence" value="ECO:0007669"/>
    <property type="project" value="UniProtKB-EC"/>
</dbReference>
<keyword evidence="3" id="KW-0328">Glycosyltransferase</keyword>
<evidence type="ECO:0000256" key="5">
    <source>
        <dbReference type="ARBA" id="ARBA00047475"/>
    </source>
</evidence>
<evidence type="ECO:0000256" key="2">
    <source>
        <dbReference type="ARBA" id="ARBA00012544"/>
    </source>
</evidence>
<protein>
    <recommendedName>
        <fullName evidence="2">glucuronosyltransferase</fullName>
        <ecNumber evidence="2">2.4.1.17</ecNumber>
    </recommendedName>
</protein>
<evidence type="ECO:0000256" key="1">
    <source>
        <dbReference type="ARBA" id="ARBA00009995"/>
    </source>
</evidence>
<keyword evidence="8" id="KW-1185">Reference proteome</keyword>
<dbReference type="EC" id="2.4.1.17" evidence="2"/>
<gene>
    <name evidence="7" type="ORF">L596_019391</name>
</gene>
<feature type="chain" id="PRO_5020725626" description="glucuronosyltransferase" evidence="6">
    <location>
        <begin position="19"/>
        <end position="413"/>
    </location>
</feature>
<dbReference type="OrthoDB" id="5835829at2759"/>
<dbReference type="CDD" id="cd03784">
    <property type="entry name" value="GT1_Gtf-like"/>
    <property type="match status" value="1"/>
</dbReference>
<dbReference type="EMBL" id="AZBU02000006">
    <property type="protein sequence ID" value="TKR71858.1"/>
    <property type="molecule type" value="Genomic_DNA"/>
</dbReference>
<reference evidence="7 8" key="2">
    <citation type="journal article" date="2019" name="G3 (Bethesda)">
        <title>Hybrid Assembly of the Genome of the Entomopathogenic Nematode Steinernema carpocapsae Identifies the X-Chromosome.</title>
        <authorList>
            <person name="Serra L."/>
            <person name="Macchietto M."/>
            <person name="Macias-Munoz A."/>
            <person name="McGill C.J."/>
            <person name="Rodriguez I.M."/>
            <person name="Rodriguez B."/>
            <person name="Murad R."/>
            <person name="Mortazavi A."/>
        </authorList>
    </citation>
    <scope>NUCLEOTIDE SEQUENCE [LARGE SCALE GENOMIC DNA]</scope>
    <source>
        <strain evidence="7 8">ALL</strain>
    </source>
</reference>
<comment type="caution">
    <text evidence="7">The sequence shown here is derived from an EMBL/GenBank/DDBJ whole genome shotgun (WGS) entry which is preliminary data.</text>
</comment>
<evidence type="ECO:0000256" key="4">
    <source>
        <dbReference type="ARBA" id="ARBA00022679"/>
    </source>
</evidence>
<name>A0A4U5MQK3_STECR</name>
<comment type="similarity">
    <text evidence="1">Belongs to the UDP-glycosyltransferase family.</text>
</comment>
<evidence type="ECO:0000313" key="7">
    <source>
        <dbReference type="EMBL" id="TKR71858.1"/>
    </source>
</evidence>
<keyword evidence="4" id="KW-0808">Transferase</keyword>
<evidence type="ECO:0000313" key="8">
    <source>
        <dbReference type="Proteomes" id="UP000298663"/>
    </source>
</evidence>
<accession>A0A4U5MQK3</accession>
<evidence type="ECO:0000256" key="6">
    <source>
        <dbReference type="SAM" id="SignalP"/>
    </source>
</evidence>
<dbReference type="PANTHER" id="PTHR48043:SF145">
    <property type="entry name" value="FI06409P-RELATED"/>
    <property type="match status" value="1"/>
</dbReference>
<dbReference type="AlphaFoldDB" id="A0A4U5MQK3"/>